<keyword evidence="4" id="KW-1185">Reference proteome</keyword>
<sequence length="488" mass="51692">MSHGQTYLYNNDQTYYNQDYWSTIDFYHLPGTTVNTRLRNNYQAQSTASSKSWAGGSSINGYVTAGMELADPTSALTGKKSYFLFDNELVALGAGITDTATVDANNGNAPVYVHTTVDDRKLNSTGDNTFTVNGTVQSASLAQGVQSLTGVNWAHLAGNTASGSDLGYYFPGATSLKTERLARTGSWSLITAGGSTTAVTKNYLNMYFDHGTAPTNASYSYVLLPNRTASQTSAYASNPDITVLRNDASAQAVKEKSVSTVGANFWTDALTTINVDGSAYLSSDKKASIMIKDWGTSLDISASDPTQSNTGVINFEIQRSASGVAFNDANVTVIQTSPTIKFSVNVNGKKGAAARVKFNLAATPTTTRYEAESAALTGVTVATSKAGYSGTGHVLASSFEATGDKIVFSVNAPAAGTYQLKVRYADEVDKAQYLKVNGVSLSNLSLPSSSGSWMDANYGGITLNAGSNTIEISKFYGWSDIDYIEISQ</sequence>
<accession>A0ABQ6GJX9</accession>
<name>A0ABQ6GJX9_9BACL</name>
<dbReference type="InterPro" id="IPR005084">
    <property type="entry name" value="CBM6"/>
</dbReference>
<dbReference type="SUPFAM" id="SSF49785">
    <property type="entry name" value="Galactose-binding domain-like"/>
    <property type="match status" value="1"/>
</dbReference>
<dbReference type="InterPro" id="IPR008979">
    <property type="entry name" value="Galactose-bd-like_sf"/>
</dbReference>
<dbReference type="InterPro" id="IPR011071">
    <property type="entry name" value="Lyase_8-like_C"/>
</dbReference>
<dbReference type="Gene3D" id="2.60.220.10">
    <property type="entry name" value="Polysaccharide lyase family 8-like, C-terminal"/>
    <property type="match status" value="1"/>
</dbReference>
<dbReference type="PANTHER" id="PTHR38481:SF1">
    <property type="entry name" value="HYALURONATE LYASE"/>
    <property type="match status" value="1"/>
</dbReference>
<dbReference type="Pfam" id="PF16990">
    <property type="entry name" value="CBM_35"/>
    <property type="match status" value="1"/>
</dbReference>
<dbReference type="Gene3D" id="2.70.98.10">
    <property type="match status" value="1"/>
</dbReference>
<dbReference type="PROSITE" id="PS51175">
    <property type="entry name" value="CBM6"/>
    <property type="match status" value="1"/>
</dbReference>
<dbReference type="Pfam" id="PF02884">
    <property type="entry name" value="Lyase_8_C"/>
    <property type="match status" value="1"/>
</dbReference>
<dbReference type="RefSeq" id="WP_284241968.1">
    <property type="nucleotide sequence ID" value="NZ_BSSQ01000027.1"/>
</dbReference>
<dbReference type="InterPro" id="IPR014718">
    <property type="entry name" value="GH-type_carb-bd"/>
</dbReference>
<evidence type="ECO:0000256" key="1">
    <source>
        <dbReference type="ARBA" id="ARBA00023239"/>
    </source>
</evidence>
<dbReference type="InterPro" id="IPR004103">
    <property type="entry name" value="Lyase_8_C"/>
</dbReference>
<dbReference type="InterPro" id="IPR038970">
    <property type="entry name" value="Lyase_8"/>
</dbReference>
<keyword evidence="1" id="KW-0456">Lyase</keyword>
<feature type="domain" description="CBM6" evidence="2">
    <location>
        <begin position="367"/>
        <end position="487"/>
    </location>
</feature>
<protein>
    <recommendedName>
        <fullName evidence="2">CBM6 domain-containing protein</fullName>
    </recommendedName>
</protein>
<organism evidence="3 4">
    <name type="scientific">Paenibacillus glycanilyticus</name>
    <dbReference type="NCBI Taxonomy" id="126569"/>
    <lineage>
        <taxon>Bacteria</taxon>
        <taxon>Bacillati</taxon>
        <taxon>Bacillota</taxon>
        <taxon>Bacilli</taxon>
        <taxon>Bacillales</taxon>
        <taxon>Paenibacillaceae</taxon>
        <taxon>Paenibacillus</taxon>
    </lineage>
</organism>
<dbReference type="EMBL" id="BSSQ01000027">
    <property type="protein sequence ID" value="GLX71158.1"/>
    <property type="molecule type" value="Genomic_DNA"/>
</dbReference>
<dbReference type="SUPFAM" id="SSF74650">
    <property type="entry name" value="Galactose mutarotase-like"/>
    <property type="match status" value="1"/>
</dbReference>
<dbReference type="Pfam" id="PF02278">
    <property type="entry name" value="Lyase_8"/>
    <property type="match status" value="1"/>
</dbReference>
<dbReference type="InterPro" id="IPR003159">
    <property type="entry name" value="Lyase_8_central_dom"/>
</dbReference>
<reference evidence="3 4" key="1">
    <citation type="submission" date="2023-03" db="EMBL/GenBank/DDBJ databases">
        <title>Draft genome sequence of the bacteria which degrade cell wall of Tricholomamatutake.</title>
        <authorList>
            <person name="Konishi Y."/>
            <person name="Fukuta Y."/>
            <person name="Shirasaka N."/>
        </authorList>
    </citation>
    <scope>NUCLEOTIDE SEQUENCE [LARGE SCALE GENOMIC DNA]</scope>
    <source>
        <strain evidence="4">mu1</strain>
    </source>
</reference>
<comment type="caution">
    <text evidence="3">The sequence shown here is derived from an EMBL/GenBank/DDBJ whole genome shotgun (WGS) entry which is preliminary data.</text>
</comment>
<proteinExistence type="predicted"/>
<evidence type="ECO:0000313" key="4">
    <source>
        <dbReference type="Proteomes" id="UP001157114"/>
    </source>
</evidence>
<dbReference type="Proteomes" id="UP001157114">
    <property type="component" value="Unassembled WGS sequence"/>
</dbReference>
<evidence type="ECO:0000313" key="3">
    <source>
        <dbReference type="EMBL" id="GLX71158.1"/>
    </source>
</evidence>
<dbReference type="PANTHER" id="PTHR38481">
    <property type="entry name" value="HYALURONATE LYASE"/>
    <property type="match status" value="1"/>
</dbReference>
<evidence type="ECO:0000259" key="2">
    <source>
        <dbReference type="PROSITE" id="PS51175"/>
    </source>
</evidence>
<gene>
    <name evidence="3" type="ORF">MU1_55070</name>
</gene>
<dbReference type="InterPro" id="IPR011013">
    <property type="entry name" value="Gal_mutarotase_sf_dom"/>
</dbReference>
<dbReference type="SUPFAM" id="SSF49863">
    <property type="entry name" value="Hyaluronate lyase-like, C-terminal domain"/>
    <property type="match status" value="1"/>
</dbReference>
<dbReference type="Gene3D" id="2.60.120.260">
    <property type="entry name" value="Galactose-binding domain-like"/>
    <property type="match status" value="1"/>
</dbReference>